<dbReference type="AlphaFoldDB" id="A0A3L8S8T7"/>
<protein>
    <recommendedName>
        <fullName evidence="1">RNA-directed DNA polymerase</fullName>
        <ecNumber evidence="1">2.7.7.49</ecNumber>
    </recommendedName>
</protein>
<keyword evidence="7" id="KW-0378">Hydrolase</keyword>
<evidence type="ECO:0000256" key="5">
    <source>
        <dbReference type="ARBA" id="ARBA00022723"/>
    </source>
</evidence>
<dbReference type="Gene3D" id="3.30.420.10">
    <property type="entry name" value="Ribonuclease H-like superfamily/Ribonuclease H"/>
    <property type="match status" value="1"/>
</dbReference>
<feature type="domain" description="Integrase-type" evidence="10">
    <location>
        <begin position="48"/>
        <end position="89"/>
    </location>
</feature>
<dbReference type="Gene3D" id="1.10.10.200">
    <property type="match status" value="1"/>
</dbReference>
<dbReference type="PROSITE" id="PS50994">
    <property type="entry name" value="INTEGRASE"/>
    <property type="match status" value="1"/>
</dbReference>
<dbReference type="InterPro" id="IPR012337">
    <property type="entry name" value="RNaseH-like_sf"/>
</dbReference>
<feature type="non-terminal residue" evidence="12">
    <location>
        <position position="328"/>
    </location>
</feature>
<gene>
    <name evidence="12" type="ORF">DV515_00010892</name>
</gene>
<evidence type="ECO:0000259" key="10">
    <source>
        <dbReference type="PROSITE" id="PS50876"/>
    </source>
</evidence>
<dbReference type="PANTHER" id="PTHR41694:SF3">
    <property type="entry name" value="RNA-DIRECTED DNA POLYMERASE-RELATED"/>
    <property type="match status" value="1"/>
</dbReference>
<name>A0A3L8S8T7_CHLGU</name>
<evidence type="ECO:0000313" key="13">
    <source>
        <dbReference type="Proteomes" id="UP000276834"/>
    </source>
</evidence>
<dbReference type="OrthoDB" id="9386368at2759"/>
<evidence type="ECO:0000256" key="7">
    <source>
        <dbReference type="ARBA" id="ARBA00022801"/>
    </source>
</evidence>
<evidence type="ECO:0000256" key="9">
    <source>
        <dbReference type="PROSITE-ProRule" id="PRU00450"/>
    </source>
</evidence>
<keyword evidence="13" id="KW-1185">Reference proteome</keyword>
<keyword evidence="8" id="KW-0695">RNA-directed DNA polymerase</keyword>
<evidence type="ECO:0000256" key="4">
    <source>
        <dbReference type="ARBA" id="ARBA00022722"/>
    </source>
</evidence>
<keyword evidence="5" id="KW-0479">Metal-binding</keyword>
<dbReference type="EMBL" id="QUSF01000042">
    <property type="protein sequence ID" value="RLV98346.1"/>
    <property type="molecule type" value="Genomic_DNA"/>
</dbReference>
<evidence type="ECO:0000256" key="2">
    <source>
        <dbReference type="ARBA" id="ARBA00022679"/>
    </source>
</evidence>
<dbReference type="InterPro" id="IPR003308">
    <property type="entry name" value="Integrase_Zn-bd_dom_N"/>
</dbReference>
<keyword evidence="4" id="KW-0540">Nuclease</keyword>
<dbReference type="InterPro" id="IPR001584">
    <property type="entry name" value="Integrase_cat-core"/>
</dbReference>
<dbReference type="GO" id="GO:0003964">
    <property type="term" value="F:RNA-directed DNA polymerase activity"/>
    <property type="evidence" value="ECO:0007669"/>
    <property type="project" value="UniProtKB-KW"/>
</dbReference>
<reference evidence="12 13" key="1">
    <citation type="journal article" date="2018" name="Proc. R. Soc. B">
        <title>A non-coding region near Follistatin controls head colour polymorphism in the Gouldian finch.</title>
        <authorList>
            <person name="Toomey M.B."/>
            <person name="Marques C.I."/>
            <person name="Andrade P."/>
            <person name="Araujo P.M."/>
            <person name="Sabatino S."/>
            <person name="Gazda M.A."/>
            <person name="Afonso S."/>
            <person name="Lopes R.J."/>
            <person name="Corbo J.C."/>
            <person name="Carneiro M."/>
        </authorList>
    </citation>
    <scope>NUCLEOTIDE SEQUENCE [LARGE SCALE GENOMIC DNA]</scope>
    <source>
        <strain evidence="12">Red01</strain>
        <tissue evidence="12">Muscle</tissue>
    </source>
</reference>
<accession>A0A3L8S8T7</accession>
<dbReference type="Pfam" id="PF00665">
    <property type="entry name" value="rve"/>
    <property type="match status" value="1"/>
</dbReference>
<keyword evidence="6" id="KW-0255">Endonuclease</keyword>
<proteinExistence type="predicted"/>
<keyword evidence="3" id="KW-0548">Nucleotidyltransferase</keyword>
<dbReference type="GO" id="GO:0016787">
    <property type="term" value="F:hydrolase activity"/>
    <property type="evidence" value="ECO:0007669"/>
    <property type="project" value="UniProtKB-KW"/>
</dbReference>
<dbReference type="InterPro" id="IPR036397">
    <property type="entry name" value="RNaseH_sf"/>
</dbReference>
<dbReference type="SUPFAM" id="SSF46919">
    <property type="entry name" value="N-terminal Zn binding domain of HIV integrase"/>
    <property type="match status" value="1"/>
</dbReference>
<feature type="domain" description="Integrase catalytic" evidence="11">
    <location>
        <begin position="99"/>
        <end position="269"/>
    </location>
</feature>
<keyword evidence="9" id="KW-0862">Zinc</keyword>
<evidence type="ECO:0000256" key="1">
    <source>
        <dbReference type="ARBA" id="ARBA00012493"/>
    </source>
</evidence>
<keyword evidence="9" id="KW-0863">Zinc-finger</keyword>
<dbReference type="InterPro" id="IPR017856">
    <property type="entry name" value="Integrase-like_N"/>
</dbReference>
<evidence type="ECO:0000259" key="11">
    <source>
        <dbReference type="PROSITE" id="PS50994"/>
    </source>
</evidence>
<dbReference type="Pfam" id="PF02022">
    <property type="entry name" value="Integrase_Zn"/>
    <property type="match status" value="1"/>
</dbReference>
<dbReference type="Proteomes" id="UP000276834">
    <property type="component" value="Unassembled WGS sequence"/>
</dbReference>
<dbReference type="GO" id="GO:0015074">
    <property type="term" value="P:DNA integration"/>
    <property type="evidence" value="ECO:0007669"/>
    <property type="project" value="InterPro"/>
</dbReference>
<dbReference type="SUPFAM" id="SSF53098">
    <property type="entry name" value="Ribonuclease H-like"/>
    <property type="match status" value="1"/>
</dbReference>
<dbReference type="GO" id="GO:0008270">
    <property type="term" value="F:zinc ion binding"/>
    <property type="evidence" value="ECO:0007669"/>
    <property type="project" value="UniProtKB-KW"/>
</dbReference>
<evidence type="ECO:0000256" key="3">
    <source>
        <dbReference type="ARBA" id="ARBA00022695"/>
    </source>
</evidence>
<organism evidence="12 13">
    <name type="scientific">Chloebia gouldiae</name>
    <name type="common">Gouldian finch</name>
    <name type="synonym">Erythrura gouldiae</name>
    <dbReference type="NCBI Taxonomy" id="44316"/>
    <lineage>
        <taxon>Eukaryota</taxon>
        <taxon>Metazoa</taxon>
        <taxon>Chordata</taxon>
        <taxon>Craniata</taxon>
        <taxon>Vertebrata</taxon>
        <taxon>Euteleostomi</taxon>
        <taxon>Archelosauria</taxon>
        <taxon>Archosauria</taxon>
        <taxon>Dinosauria</taxon>
        <taxon>Saurischia</taxon>
        <taxon>Theropoda</taxon>
        <taxon>Coelurosauria</taxon>
        <taxon>Aves</taxon>
        <taxon>Neognathae</taxon>
        <taxon>Neoaves</taxon>
        <taxon>Telluraves</taxon>
        <taxon>Australaves</taxon>
        <taxon>Passeriformes</taxon>
        <taxon>Passeroidea</taxon>
        <taxon>Passeridae</taxon>
        <taxon>Chloebia</taxon>
    </lineage>
</organism>
<dbReference type="EC" id="2.7.7.49" evidence="1"/>
<dbReference type="PANTHER" id="PTHR41694">
    <property type="entry name" value="ENDOGENOUS RETROVIRUS GROUP K MEMBER POL PROTEIN"/>
    <property type="match status" value="1"/>
</dbReference>
<evidence type="ECO:0000256" key="6">
    <source>
        <dbReference type="ARBA" id="ARBA00022759"/>
    </source>
</evidence>
<dbReference type="GO" id="GO:0004519">
    <property type="term" value="F:endonuclease activity"/>
    <property type="evidence" value="ECO:0007669"/>
    <property type="project" value="UniProtKB-KW"/>
</dbReference>
<evidence type="ECO:0000256" key="8">
    <source>
        <dbReference type="ARBA" id="ARBA00022918"/>
    </source>
</evidence>
<keyword evidence="2" id="KW-0808">Transferase</keyword>
<dbReference type="GO" id="GO:0035613">
    <property type="term" value="F:RNA stem-loop binding"/>
    <property type="evidence" value="ECO:0007669"/>
    <property type="project" value="TreeGrafter"/>
</dbReference>
<comment type="caution">
    <text evidence="12">The sequence shown here is derived from an EMBL/GenBank/DDBJ whole genome shotgun (WGS) entry which is preliminary data.</text>
</comment>
<dbReference type="PROSITE" id="PS50876">
    <property type="entry name" value="ZF_INTEGRASE"/>
    <property type="match status" value="1"/>
</dbReference>
<sequence>MQLKRATRMRINAYAVIHIRSHKWEEGLGEGNARADKLVSIVQETPLAKHALAREVHSIFHQNAKGLSKEFKIPLTEAKMLVWACPICSHHNGGQGLGLGVNPRGLQSNELWQMDVTHIAEFGRLKYVHVSLDTYSKFIWATPQVGEKAIHVERHLLSCFAVLGVPKRIKTDNGPAYTSKRIAQFLQTWGVDHVRGIPHSPTGQAIIERAHGTLKRYVEKLGEEHSGYLPDGLNPSSMQNLPLQLTADTRERIRTKASLTLLRLKGNNEHLDQRVDRFLYRDIGNILGYQKCMTGWGHSWLGVGWVLAARPCCHPPRRTPENRLSALR</sequence>
<evidence type="ECO:0000313" key="12">
    <source>
        <dbReference type="EMBL" id="RLV98346.1"/>
    </source>
</evidence>